<dbReference type="Gene3D" id="1.20.140.10">
    <property type="entry name" value="Butyryl-CoA Dehydrogenase, subunit A, domain 3"/>
    <property type="match status" value="1"/>
</dbReference>
<keyword evidence="1" id="KW-0285">Flavoprotein</keyword>
<evidence type="ECO:0000313" key="3">
    <source>
        <dbReference type="EMBL" id="KAA1016189.1"/>
    </source>
</evidence>
<dbReference type="PANTHER" id="PTHR43831">
    <property type="entry name" value="ISOBUTYRYL-COA DEHYDROGENASE"/>
    <property type="match status" value="1"/>
</dbReference>
<organism evidence="3 4">
    <name type="scientific">Paraburkholderia panacisoli</name>
    <dbReference type="NCBI Taxonomy" id="2603818"/>
    <lineage>
        <taxon>Bacteria</taxon>
        <taxon>Pseudomonadati</taxon>
        <taxon>Pseudomonadota</taxon>
        <taxon>Betaproteobacteria</taxon>
        <taxon>Burkholderiales</taxon>
        <taxon>Burkholderiaceae</taxon>
        <taxon>Paraburkholderia</taxon>
    </lineage>
</organism>
<dbReference type="PANTHER" id="PTHR43831:SF1">
    <property type="entry name" value="ISOBUTYRYL-COA DEHYDROGENASE, MITOCHONDRIAL"/>
    <property type="match status" value="1"/>
</dbReference>
<dbReference type="Proteomes" id="UP000325273">
    <property type="component" value="Unassembled WGS sequence"/>
</dbReference>
<comment type="caution">
    <text evidence="3">The sequence shown here is derived from an EMBL/GenBank/DDBJ whole genome shotgun (WGS) entry which is preliminary data.</text>
</comment>
<reference evidence="3 4" key="1">
    <citation type="submission" date="2019-08" db="EMBL/GenBank/DDBJ databases">
        <title>Paraburkholderia sp. DCY113.</title>
        <authorList>
            <person name="Kang J."/>
        </authorList>
    </citation>
    <scope>NUCLEOTIDE SEQUENCE [LARGE SCALE GENOMIC DNA]</scope>
    <source>
        <strain evidence="3 4">DCY113</strain>
    </source>
</reference>
<name>A0A5B0HLT5_9BURK</name>
<feature type="domain" description="Acyl-CoA dehydrogenase/oxidase C-terminal" evidence="2">
    <location>
        <begin position="4"/>
        <end position="53"/>
    </location>
</feature>
<gene>
    <name evidence="3" type="ORF">FVF58_02265</name>
</gene>
<sequence>MKPSPHASMAKLYAIEIARQICSDEIQIHGGYDYLTDFAVGRYARDARVCRLWWIVGPAAAPVVGSQKSAFG</sequence>
<accession>A0A5B0HLT5</accession>
<dbReference type="AlphaFoldDB" id="A0A5B0HLT5"/>
<dbReference type="Pfam" id="PF00441">
    <property type="entry name" value="Acyl-CoA_dh_1"/>
    <property type="match status" value="1"/>
</dbReference>
<evidence type="ECO:0000256" key="1">
    <source>
        <dbReference type="ARBA" id="ARBA00022630"/>
    </source>
</evidence>
<dbReference type="InterPro" id="IPR009075">
    <property type="entry name" value="AcylCo_DH/oxidase_C"/>
</dbReference>
<dbReference type="EMBL" id="VTUZ01000001">
    <property type="protein sequence ID" value="KAA1016189.1"/>
    <property type="molecule type" value="Genomic_DNA"/>
</dbReference>
<keyword evidence="4" id="KW-1185">Reference proteome</keyword>
<proteinExistence type="predicted"/>
<evidence type="ECO:0000259" key="2">
    <source>
        <dbReference type="Pfam" id="PF00441"/>
    </source>
</evidence>
<dbReference type="SUPFAM" id="SSF47203">
    <property type="entry name" value="Acyl-CoA dehydrogenase C-terminal domain-like"/>
    <property type="match status" value="1"/>
</dbReference>
<dbReference type="GO" id="GO:0016627">
    <property type="term" value="F:oxidoreductase activity, acting on the CH-CH group of donors"/>
    <property type="evidence" value="ECO:0007669"/>
    <property type="project" value="InterPro"/>
</dbReference>
<dbReference type="InterPro" id="IPR052547">
    <property type="entry name" value="Mito_Isobutyryl-CoADH"/>
</dbReference>
<dbReference type="InterPro" id="IPR036250">
    <property type="entry name" value="AcylCo_DH-like_C"/>
</dbReference>
<protein>
    <recommendedName>
        <fullName evidence="2">Acyl-CoA dehydrogenase/oxidase C-terminal domain-containing protein</fullName>
    </recommendedName>
</protein>
<dbReference type="RefSeq" id="WP_149668302.1">
    <property type="nucleotide sequence ID" value="NZ_VTUZ01000001.1"/>
</dbReference>
<evidence type="ECO:0000313" key="4">
    <source>
        <dbReference type="Proteomes" id="UP000325273"/>
    </source>
</evidence>